<dbReference type="PANTHER" id="PTHR43479:SF7">
    <property type="entry name" value="TETR-FAMILY TRANSCRIPTIONAL REGULATOR"/>
    <property type="match status" value="1"/>
</dbReference>
<dbReference type="InterPro" id="IPR050624">
    <property type="entry name" value="HTH-type_Tx_Regulator"/>
</dbReference>
<gene>
    <name evidence="4" type="ORF">H5S41_11575</name>
</gene>
<dbReference type="InterPro" id="IPR001647">
    <property type="entry name" value="HTH_TetR"/>
</dbReference>
<evidence type="ECO:0000256" key="1">
    <source>
        <dbReference type="ARBA" id="ARBA00023125"/>
    </source>
</evidence>
<evidence type="ECO:0000256" key="2">
    <source>
        <dbReference type="PROSITE-ProRule" id="PRU00335"/>
    </source>
</evidence>
<dbReference type="PANTHER" id="PTHR43479">
    <property type="entry name" value="ACREF/ENVCD OPERON REPRESSOR-RELATED"/>
    <property type="match status" value="1"/>
</dbReference>
<dbReference type="RefSeq" id="WP_153709068.1">
    <property type="nucleotide sequence ID" value="NZ_JACIVD010000077.1"/>
</dbReference>
<evidence type="ECO:0000259" key="3">
    <source>
        <dbReference type="PROSITE" id="PS50977"/>
    </source>
</evidence>
<dbReference type="SUPFAM" id="SSF56519">
    <property type="entry name" value="Penicillin binding protein dimerisation domain"/>
    <property type="match status" value="1"/>
</dbReference>
<dbReference type="InterPro" id="IPR039532">
    <property type="entry name" value="TetR_C_Firmicutes"/>
</dbReference>
<dbReference type="GO" id="GO:0008658">
    <property type="term" value="F:penicillin binding"/>
    <property type="evidence" value="ECO:0007669"/>
    <property type="project" value="InterPro"/>
</dbReference>
<evidence type="ECO:0000313" key="4">
    <source>
        <dbReference type="EMBL" id="MBB1124570.1"/>
    </source>
</evidence>
<dbReference type="Pfam" id="PF14278">
    <property type="entry name" value="TetR_C_8"/>
    <property type="match status" value="1"/>
</dbReference>
<dbReference type="Pfam" id="PF00440">
    <property type="entry name" value="TetR_N"/>
    <property type="match status" value="1"/>
</dbReference>
<dbReference type="InterPro" id="IPR036138">
    <property type="entry name" value="PBP_dimer_sf"/>
</dbReference>
<comment type="caution">
    <text evidence="4">The sequence shown here is derived from an EMBL/GenBank/DDBJ whole genome shotgun (WGS) entry which is preliminary data.</text>
</comment>
<dbReference type="AlphaFoldDB" id="A0A839H6W2"/>
<feature type="domain" description="HTH tetR-type" evidence="3">
    <location>
        <begin position="7"/>
        <end position="67"/>
    </location>
</feature>
<dbReference type="SUPFAM" id="SSF46689">
    <property type="entry name" value="Homeodomain-like"/>
    <property type="match status" value="1"/>
</dbReference>
<feature type="DNA-binding region" description="H-T-H motif" evidence="2">
    <location>
        <begin position="30"/>
        <end position="49"/>
    </location>
</feature>
<keyword evidence="1 2" id="KW-0238">DNA-binding</keyword>
<proteinExistence type="predicted"/>
<organism evidence="4 5">
    <name type="scientific">Limosilactobacillus albertensis</name>
    <dbReference type="NCBI Taxonomy" id="2759752"/>
    <lineage>
        <taxon>Bacteria</taxon>
        <taxon>Bacillati</taxon>
        <taxon>Bacillota</taxon>
        <taxon>Bacilli</taxon>
        <taxon>Lactobacillales</taxon>
        <taxon>Lactobacillaceae</taxon>
        <taxon>Limosilactobacillus</taxon>
    </lineage>
</organism>
<protein>
    <submittedName>
        <fullName evidence="4">TetR/AcrR family transcriptional regulator C-terminal domain-containing protein</fullName>
    </submittedName>
</protein>
<name>A0A839H6W2_9LACO</name>
<dbReference type="Gene3D" id="1.10.357.10">
    <property type="entry name" value="Tetracycline Repressor, domain 2"/>
    <property type="match status" value="1"/>
</dbReference>
<reference evidence="4 5" key="1">
    <citation type="submission" date="2020-07" db="EMBL/GenBank/DDBJ databases">
        <title>Description of Limosilactobacillus balticus sp. nov., Limosilactobacillus agrestis sp. nov., Limosilactobacillus albertensis sp. nov., Limosilactobacillus rudii sp. nov., Limosilactobacillus fastidiosus sp. nov., five novel Limosilactobacillus species isolated from the vertebrate gastrointestinal tract, and proposal of 6 subspecies of Limosilactobacillus reuteri adapted to the gastrointestinal tract of specific vertebrate hosts.</title>
        <authorList>
            <person name="Li F."/>
            <person name="Cheng C."/>
            <person name="Zheng J."/>
            <person name="Quevedo R.M."/>
            <person name="Li J."/>
            <person name="Roos S."/>
            <person name="Gaenzle M.G."/>
            <person name="Walter J."/>
        </authorList>
    </citation>
    <scope>NUCLEOTIDE SEQUENCE [LARGE SCALE GENOMIC DNA]</scope>
    <source>
        <strain evidence="4 5">Lr3000</strain>
    </source>
</reference>
<sequence length="182" mass="21363">MSDRRVNRTKRQIKESFIKLLSEKEISRITVSEITEQADIGRGTFYTHYQDIYDLYQSLINELAQELLKIFDKYYSPAIKGNNFIPLFRALSDYVSSQQQLFSILINKRNNRLTISYLQDQFKQELINYNDSEDLEYIIGNVYGVSGIFGIFIDWLQGKIKASPEQLGEAIGKFANKYWFPR</sequence>
<evidence type="ECO:0000313" key="5">
    <source>
        <dbReference type="Proteomes" id="UP000547628"/>
    </source>
</evidence>
<dbReference type="Proteomes" id="UP000547628">
    <property type="component" value="Unassembled WGS sequence"/>
</dbReference>
<dbReference type="GO" id="GO:0003677">
    <property type="term" value="F:DNA binding"/>
    <property type="evidence" value="ECO:0007669"/>
    <property type="project" value="UniProtKB-UniRule"/>
</dbReference>
<dbReference type="InterPro" id="IPR009057">
    <property type="entry name" value="Homeodomain-like_sf"/>
</dbReference>
<dbReference type="PROSITE" id="PS50977">
    <property type="entry name" value="HTH_TETR_2"/>
    <property type="match status" value="1"/>
</dbReference>
<dbReference type="EMBL" id="JACIVD010000077">
    <property type="protein sequence ID" value="MBB1124570.1"/>
    <property type="molecule type" value="Genomic_DNA"/>
</dbReference>
<accession>A0A839H6W2</accession>